<dbReference type="Gene3D" id="1.25.40.20">
    <property type="entry name" value="Ankyrin repeat-containing domain"/>
    <property type="match status" value="1"/>
</dbReference>
<organism evidence="2 3">
    <name type="scientific">Gonium pectorale</name>
    <name type="common">Green alga</name>
    <dbReference type="NCBI Taxonomy" id="33097"/>
    <lineage>
        <taxon>Eukaryota</taxon>
        <taxon>Viridiplantae</taxon>
        <taxon>Chlorophyta</taxon>
        <taxon>core chlorophytes</taxon>
        <taxon>Chlorophyceae</taxon>
        <taxon>CS clade</taxon>
        <taxon>Chlamydomonadales</taxon>
        <taxon>Volvocaceae</taxon>
        <taxon>Gonium</taxon>
    </lineage>
</organism>
<dbReference type="PANTHER" id="PTHR46586">
    <property type="entry name" value="ANKYRIN REPEAT-CONTAINING PROTEIN"/>
    <property type="match status" value="1"/>
</dbReference>
<sequence>MLEALGEEAVMFDEALLTDAAVSGSVELLAWLRERGCGWRAEAFDSAADSGCEAALEWLAEEGCPMPETGHPNTAAACTNGDLATARCLRRLGVPWGRSVGRPSAEAAARDAPLRMLRWLLEEGCPVDRKKAASQLQQRVAREPGAPAPDVAELMGQSLVQPSEAAPVEPEPKKRRMLF</sequence>
<dbReference type="OrthoDB" id="549039at2759"/>
<dbReference type="PANTHER" id="PTHR46586:SF3">
    <property type="entry name" value="ANKYRIN REPEAT-CONTAINING PROTEIN"/>
    <property type="match status" value="1"/>
</dbReference>
<name>A0A150GQ21_GONPE</name>
<protein>
    <recommendedName>
        <fullName evidence="4">Ankyrin repeat domain-containing protein</fullName>
    </recommendedName>
</protein>
<dbReference type="Proteomes" id="UP000075714">
    <property type="component" value="Unassembled WGS sequence"/>
</dbReference>
<comment type="caution">
    <text evidence="2">The sequence shown here is derived from an EMBL/GenBank/DDBJ whole genome shotgun (WGS) entry which is preliminary data.</text>
</comment>
<dbReference type="InterPro" id="IPR036770">
    <property type="entry name" value="Ankyrin_rpt-contain_sf"/>
</dbReference>
<feature type="region of interest" description="Disordered" evidence="1">
    <location>
        <begin position="132"/>
        <end position="179"/>
    </location>
</feature>
<evidence type="ECO:0000256" key="1">
    <source>
        <dbReference type="SAM" id="MobiDB-lite"/>
    </source>
</evidence>
<accession>A0A150GQ21</accession>
<dbReference type="SUPFAM" id="SSF140860">
    <property type="entry name" value="Pseudo ankyrin repeat-like"/>
    <property type="match status" value="1"/>
</dbReference>
<dbReference type="InterPro" id="IPR052050">
    <property type="entry name" value="SecEffector_AnkRepeat"/>
</dbReference>
<evidence type="ECO:0008006" key="4">
    <source>
        <dbReference type="Google" id="ProtNLM"/>
    </source>
</evidence>
<evidence type="ECO:0000313" key="3">
    <source>
        <dbReference type="Proteomes" id="UP000075714"/>
    </source>
</evidence>
<dbReference type="AlphaFoldDB" id="A0A150GQ21"/>
<proteinExistence type="predicted"/>
<dbReference type="EMBL" id="LSYV01000012">
    <property type="protein sequence ID" value="KXZ51937.1"/>
    <property type="molecule type" value="Genomic_DNA"/>
</dbReference>
<gene>
    <name evidence="2" type="ORF">GPECTOR_11g62</name>
</gene>
<keyword evidence="3" id="KW-1185">Reference proteome</keyword>
<evidence type="ECO:0000313" key="2">
    <source>
        <dbReference type="EMBL" id="KXZ51937.1"/>
    </source>
</evidence>
<reference evidence="3" key="1">
    <citation type="journal article" date="2016" name="Nat. Commun.">
        <title>The Gonium pectorale genome demonstrates co-option of cell cycle regulation during the evolution of multicellularity.</title>
        <authorList>
            <person name="Hanschen E.R."/>
            <person name="Marriage T.N."/>
            <person name="Ferris P.J."/>
            <person name="Hamaji T."/>
            <person name="Toyoda A."/>
            <person name="Fujiyama A."/>
            <person name="Neme R."/>
            <person name="Noguchi H."/>
            <person name="Minakuchi Y."/>
            <person name="Suzuki M."/>
            <person name="Kawai-Toyooka H."/>
            <person name="Smith D.R."/>
            <person name="Sparks H."/>
            <person name="Anderson J."/>
            <person name="Bakaric R."/>
            <person name="Luria V."/>
            <person name="Karger A."/>
            <person name="Kirschner M.W."/>
            <person name="Durand P.M."/>
            <person name="Michod R.E."/>
            <person name="Nozaki H."/>
            <person name="Olson B.J."/>
        </authorList>
    </citation>
    <scope>NUCLEOTIDE SEQUENCE [LARGE SCALE GENOMIC DNA]</scope>
    <source>
        <strain evidence="3">NIES-2863</strain>
    </source>
</reference>